<sequence>IFSIATFSACGTFLASSSVKGEVLVWNLNTSKLVERFVHEKGYNICSMIWNPKRRELAYCDSQGQLGVIEGIGIVQPPKITVVEKTAEEFLDNMADEDDGDFPEDAGDIADELVSRPESLRRKTNVLDSDDEDAIDLGAIKATYEPRIFGENSNESGSRRADVASTPTTTIVREVYKGPEPPLVQAPFQPGSTPTHLQHRFMVWNSVGVVRAHNTEEESSIEVEFHDSAVHHPMHQGNSLGHTMAALSDEALLLACPRDVDGSSSSKLVCVHFGTWDSNKEWSFEMPEGENIEAITLGSGWAAVACSSGLVRLFTLGGMQSGVFRVPGPVVCLTGASDSLAIFYHQAAGLPGQQSVAMSRYRVAKKQRPVLPVQVPLGYKQELSWAGFTDEGSPCYADSNGTVCVLNSSFGQSWLPVCLTKGHTKGKSDHFFVIGVSEVRQHVRCIPCKGARYPAVLPRPVTSVLDFKLPLLEESTEKGKLEEEYGRASRLVELLKFWDEKGMEVSEELRTAQQKLNHTLLKLFALATRADREYRAVDVARLMPTEAVVQGASQYAARCHHLALAERVGRLVEDFDSGEALDGGSAAEEEDEVVERDIRDANFAAASENAKLSRSIPKDNSSVLKPKPVLFRKNSDILTRSTNDSEESVEKRQPEQGKVLSVSPFVANPFKKTSQPQRVAKGMDAVIKEATAPKPVVSTPVVPAVASRKTTKATGQEQPKKTKSAAKQLKLFANPKLLANKGDASEKSEMTDSKDEVETTKPQENGAHSSQNLTTNQPAKKSGFQLYLDSVRDELAEEFPELDESDLAKKAMADFRALPPKERTVRTLSLRASGWNDKAKRPGGGDDAISPGGTKRNISETEESSTSKRLKVDGSSNANG</sequence>
<protein>
    <submittedName>
        <fullName evidence="1">Uncharacterized protein</fullName>
    </submittedName>
</protein>
<proteinExistence type="predicted"/>
<organism evidence="1 2">
    <name type="scientific">Ixodes persulcatus</name>
    <name type="common">Taiga tick</name>
    <dbReference type="NCBI Taxonomy" id="34615"/>
    <lineage>
        <taxon>Eukaryota</taxon>
        <taxon>Metazoa</taxon>
        <taxon>Ecdysozoa</taxon>
        <taxon>Arthropoda</taxon>
        <taxon>Chelicerata</taxon>
        <taxon>Arachnida</taxon>
        <taxon>Acari</taxon>
        <taxon>Parasitiformes</taxon>
        <taxon>Ixodida</taxon>
        <taxon>Ixodoidea</taxon>
        <taxon>Ixodidae</taxon>
        <taxon>Ixodinae</taxon>
        <taxon>Ixodes</taxon>
    </lineage>
</organism>
<evidence type="ECO:0000313" key="1">
    <source>
        <dbReference type="EMBL" id="KAG0414076.1"/>
    </source>
</evidence>
<gene>
    <name evidence="1" type="ORF">HPB47_008776</name>
</gene>
<dbReference type="EMBL" id="JABSTQ010011206">
    <property type="protein sequence ID" value="KAG0414076.1"/>
    <property type="molecule type" value="Genomic_DNA"/>
</dbReference>
<accession>A0AC60P455</accession>
<name>A0AC60P455_IXOPE</name>
<reference evidence="1 2" key="1">
    <citation type="journal article" date="2020" name="Cell">
        <title>Large-Scale Comparative Analyses of Tick Genomes Elucidate Their Genetic Diversity and Vector Capacities.</title>
        <authorList>
            <consortium name="Tick Genome and Microbiome Consortium (TIGMIC)"/>
            <person name="Jia N."/>
            <person name="Wang J."/>
            <person name="Shi W."/>
            <person name="Du L."/>
            <person name="Sun Y."/>
            <person name="Zhan W."/>
            <person name="Jiang J.F."/>
            <person name="Wang Q."/>
            <person name="Zhang B."/>
            <person name="Ji P."/>
            <person name="Bell-Sakyi L."/>
            <person name="Cui X.M."/>
            <person name="Yuan T.T."/>
            <person name="Jiang B.G."/>
            <person name="Yang W.F."/>
            <person name="Lam T.T."/>
            <person name="Chang Q.C."/>
            <person name="Ding S.J."/>
            <person name="Wang X.J."/>
            <person name="Zhu J.G."/>
            <person name="Ruan X.D."/>
            <person name="Zhao L."/>
            <person name="Wei J.T."/>
            <person name="Ye R.Z."/>
            <person name="Que T.C."/>
            <person name="Du C.H."/>
            <person name="Zhou Y.H."/>
            <person name="Cheng J.X."/>
            <person name="Dai P.F."/>
            <person name="Guo W.B."/>
            <person name="Han X.H."/>
            <person name="Huang E.J."/>
            <person name="Li L.F."/>
            <person name="Wei W."/>
            <person name="Gao Y.C."/>
            <person name="Liu J.Z."/>
            <person name="Shao H.Z."/>
            <person name="Wang X."/>
            <person name="Wang C.C."/>
            <person name="Yang T.C."/>
            <person name="Huo Q.B."/>
            <person name="Li W."/>
            <person name="Chen H.Y."/>
            <person name="Chen S.E."/>
            <person name="Zhou L.G."/>
            <person name="Ni X.B."/>
            <person name="Tian J.H."/>
            <person name="Sheng Y."/>
            <person name="Liu T."/>
            <person name="Pan Y.S."/>
            <person name="Xia L.Y."/>
            <person name="Li J."/>
            <person name="Zhao F."/>
            <person name="Cao W.C."/>
        </authorList>
    </citation>
    <scope>NUCLEOTIDE SEQUENCE [LARGE SCALE GENOMIC DNA]</scope>
    <source>
        <strain evidence="1">Iper-2018</strain>
    </source>
</reference>
<comment type="caution">
    <text evidence="1">The sequence shown here is derived from an EMBL/GenBank/DDBJ whole genome shotgun (WGS) entry which is preliminary data.</text>
</comment>
<evidence type="ECO:0000313" key="2">
    <source>
        <dbReference type="Proteomes" id="UP000805193"/>
    </source>
</evidence>
<keyword evidence="2" id="KW-1185">Reference proteome</keyword>
<feature type="non-terminal residue" evidence="1">
    <location>
        <position position="1"/>
    </location>
</feature>
<dbReference type="Proteomes" id="UP000805193">
    <property type="component" value="Unassembled WGS sequence"/>
</dbReference>